<reference evidence="2" key="1">
    <citation type="submission" date="2007-08" db="EMBL/GenBank/DDBJ databases">
        <authorList>
            <person name="Lanzrein B."/>
        </authorList>
    </citation>
    <scope>NUCLEOTIDE SEQUENCE</scope>
</reference>
<gene>
    <name evidence="2" type="primary">17.7g2</name>
</gene>
<sequence length="92" mass="10417">MPSKDSRNGWRNQETPKTTLVTKPPVRRQINVRSAAERKQTYTTMSVMGHLSSRDLLCSVYICCDPFRSSVISVDVLDGDLHRHAVICVDIQ</sequence>
<evidence type="ECO:0000256" key="1">
    <source>
        <dbReference type="SAM" id="MobiDB-lite"/>
    </source>
</evidence>
<dbReference type="GeneID" id="40525908"/>
<name>A8E104_9VIRU</name>
<feature type="region of interest" description="Disordered" evidence="1">
    <location>
        <begin position="1"/>
        <end position="22"/>
    </location>
</feature>
<dbReference type="EMBL" id="AM850133">
    <property type="protein sequence ID" value="CAO98974.1"/>
    <property type="molecule type" value="Genomic_DNA"/>
</dbReference>
<evidence type="ECO:0000313" key="2">
    <source>
        <dbReference type="EMBL" id="CAO98974.1"/>
    </source>
</evidence>
<dbReference type="KEGG" id="vg:40525908"/>
<reference evidence="2" key="2">
    <citation type="submission" date="2007-09" db="EMBL/GenBank/DDBJ databases">
        <authorList>
            <person name="Weber B."/>
        </authorList>
    </citation>
    <scope>NUCLEOTIDE SEQUENCE</scope>
</reference>
<accession>A8E104</accession>
<protein>
    <submittedName>
        <fullName evidence="2">17.7g2 protein</fullName>
    </submittedName>
</protein>
<proteinExistence type="predicted"/>
<dbReference type="RefSeq" id="YP_009665751.1">
    <property type="nucleotide sequence ID" value="NC_043262.1"/>
</dbReference>
<organism evidence="2">
    <name type="scientific">Bracoviriform inaniti</name>
    <dbReference type="NCBI Taxonomy" id="36344"/>
    <lineage>
        <taxon>Viruses</taxon>
        <taxon>Viruses incertae sedis</taxon>
        <taxon>Polydnaviriformidae</taxon>
        <taxon>Bracoviriform</taxon>
    </lineage>
</organism>